<feature type="non-terminal residue" evidence="2">
    <location>
        <position position="1"/>
    </location>
</feature>
<gene>
    <name evidence="2" type="ORF">WKI299_LOCUS28841</name>
</gene>
<reference evidence="2" key="1">
    <citation type="submission" date="2021-02" db="EMBL/GenBank/DDBJ databases">
        <authorList>
            <person name="Nowell W R."/>
        </authorList>
    </citation>
    <scope>NUCLEOTIDE SEQUENCE</scope>
</reference>
<evidence type="ECO:0000313" key="3">
    <source>
        <dbReference type="Proteomes" id="UP000663856"/>
    </source>
</evidence>
<feature type="region of interest" description="Disordered" evidence="1">
    <location>
        <begin position="1"/>
        <end position="34"/>
    </location>
</feature>
<organism evidence="2 3">
    <name type="scientific">Rotaria magnacalcarata</name>
    <dbReference type="NCBI Taxonomy" id="392030"/>
    <lineage>
        <taxon>Eukaryota</taxon>
        <taxon>Metazoa</taxon>
        <taxon>Spiralia</taxon>
        <taxon>Gnathifera</taxon>
        <taxon>Rotifera</taxon>
        <taxon>Eurotatoria</taxon>
        <taxon>Bdelloidea</taxon>
        <taxon>Philodinida</taxon>
        <taxon>Philodinidae</taxon>
        <taxon>Rotaria</taxon>
    </lineage>
</organism>
<sequence>DKDMNSITIMSKNEREHEHEHEQNERNLTPRLPSPIRESISNYVKCGLSQPQIKASSIINSVIEYIFFVIISQ</sequence>
<feature type="compositionally biased region" description="Basic and acidic residues" evidence="1">
    <location>
        <begin position="12"/>
        <end position="25"/>
    </location>
</feature>
<comment type="caution">
    <text evidence="2">The sequence shown here is derived from an EMBL/GenBank/DDBJ whole genome shotgun (WGS) entry which is preliminary data.</text>
</comment>
<dbReference type="Proteomes" id="UP000663856">
    <property type="component" value="Unassembled WGS sequence"/>
</dbReference>
<name>A0A816XAA7_9BILA</name>
<accession>A0A816XAA7</accession>
<dbReference type="AlphaFoldDB" id="A0A816XAA7"/>
<evidence type="ECO:0000313" key="2">
    <source>
        <dbReference type="EMBL" id="CAF2143678.1"/>
    </source>
</evidence>
<evidence type="ECO:0000256" key="1">
    <source>
        <dbReference type="SAM" id="MobiDB-lite"/>
    </source>
</evidence>
<proteinExistence type="predicted"/>
<feature type="compositionally biased region" description="Polar residues" evidence="1">
    <location>
        <begin position="1"/>
        <end position="11"/>
    </location>
</feature>
<protein>
    <submittedName>
        <fullName evidence="2">Uncharacterized protein</fullName>
    </submittedName>
</protein>
<dbReference type="EMBL" id="CAJNRF010012733">
    <property type="protein sequence ID" value="CAF2143678.1"/>
    <property type="molecule type" value="Genomic_DNA"/>
</dbReference>